<organism evidence="1 2">
    <name type="scientific">Geothermobacter ehrlichii</name>
    <dbReference type="NCBI Taxonomy" id="213224"/>
    <lineage>
        <taxon>Bacteria</taxon>
        <taxon>Pseudomonadati</taxon>
        <taxon>Thermodesulfobacteriota</taxon>
        <taxon>Desulfuromonadia</taxon>
        <taxon>Desulfuromonadales</taxon>
        <taxon>Geothermobacteraceae</taxon>
        <taxon>Geothermobacter</taxon>
    </lineage>
</organism>
<gene>
    <name evidence="1" type="ORF">EDC39_102201</name>
</gene>
<evidence type="ECO:0000313" key="2">
    <source>
        <dbReference type="Proteomes" id="UP000324159"/>
    </source>
</evidence>
<protein>
    <submittedName>
        <fullName evidence="1">Uncharacterized protein</fullName>
    </submittedName>
</protein>
<dbReference type="AlphaFoldDB" id="A0A5D3WMT0"/>
<accession>A0A5D3WMT0</accession>
<evidence type="ECO:0000313" key="1">
    <source>
        <dbReference type="EMBL" id="TYO99676.1"/>
    </source>
</evidence>
<dbReference type="Proteomes" id="UP000324159">
    <property type="component" value="Unassembled WGS sequence"/>
</dbReference>
<keyword evidence="2" id="KW-1185">Reference proteome</keyword>
<comment type="caution">
    <text evidence="1">The sequence shown here is derived from an EMBL/GenBank/DDBJ whole genome shotgun (WGS) entry which is preliminary data.</text>
</comment>
<sequence length="85" mass="10413">MNFFEGTLKTNAWLINFNFLSINQFNRRNTNLVIFTNNTCTIRLWRNIYYQYYPRRFTFTVDFCFSFVLCNPKVIICCVFIKCYN</sequence>
<dbReference type="EMBL" id="VNIB01000002">
    <property type="protein sequence ID" value="TYO99676.1"/>
    <property type="molecule type" value="Genomic_DNA"/>
</dbReference>
<name>A0A5D3WMT0_9BACT</name>
<proteinExistence type="predicted"/>
<reference evidence="1 2" key="1">
    <citation type="submission" date="2019-07" db="EMBL/GenBank/DDBJ databases">
        <title>Genomic Encyclopedia of Type Strains, Phase IV (KMG-IV): sequencing the most valuable type-strain genomes for metagenomic binning, comparative biology and taxonomic classification.</title>
        <authorList>
            <person name="Goeker M."/>
        </authorList>
    </citation>
    <scope>NUCLEOTIDE SEQUENCE [LARGE SCALE GENOMIC DNA]</scope>
    <source>
        <strain evidence="1 2">SS015</strain>
    </source>
</reference>